<keyword evidence="2" id="KW-0812">Transmembrane</keyword>
<evidence type="ECO:0000256" key="1">
    <source>
        <dbReference type="SAM" id="MobiDB-lite"/>
    </source>
</evidence>
<reference evidence="4" key="1">
    <citation type="journal article" date="2015" name="Genome Announc.">
        <title>Draft whole-genome sequence of the biocontrol agent Trichoderma harzianum T6776.</title>
        <authorList>
            <person name="Baroncelli R."/>
            <person name="Piaggeschi G."/>
            <person name="Fiorini L."/>
            <person name="Bertolini E."/>
            <person name="Zapparata A."/>
            <person name="Pe M.E."/>
            <person name="Sarrocco S."/>
            <person name="Vannacci G."/>
        </authorList>
    </citation>
    <scope>NUCLEOTIDE SEQUENCE [LARGE SCALE GENOMIC DNA]</scope>
    <source>
        <strain evidence="4">T6776</strain>
    </source>
</reference>
<keyword evidence="2" id="KW-1133">Transmembrane helix</keyword>
<feature type="region of interest" description="Disordered" evidence="1">
    <location>
        <begin position="34"/>
        <end position="70"/>
    </location>
</feature>
<gene>
    <name evidence="3" type="ORF">THAR02_10941</name>
</gene>
<dbReference type="PANTHER" id="PTHR39596:SF4">
    <property type="entry name" value="HET DOMAIN PROTEIN (AFU_ORTHOLOGUE AFUA_3G03140)-RELATED"/>
    <property type="match status" value="1"/>
</dbReference>
<organism evidence="3 4">
    <name type="scientific">Trichoderma harzianum</name>
    <name type="common">Hypocrea lixii</name>
    <dbReference type="NCBI Taxonomy" id="5544"/>
    <lineage>
        <taxon>Eukaryota</taxon>
        <taxon>Fungi</taxon>
        <taxon>Dikarya</taxon>
        <taxon>Ascomycota</taxon>
        <taxon>Pezizomycotina</taxon>
        <taxon>Sordariomycetes</taxon>
        <taxon>Hypocreomycetidae</taxon>
        <taxon>Hypocreales</taxon>
        <taxon>Hypocreaceae</taxon>
        <taxon>Trichoderma</taxon>
    </lineage>
</organism>
<name>A0A0F9ZV05_TRIHA</name>
<evidence type="ECO:0000313" key="3">
    <source>
        <dbReference type="EMBL" id="KKO96953.1"/>
    </source>
</evidence>
<evidence type="ECO:0000256" key="2">
    <source>
        <dbReference type="SAM" id="Phobius"/>
    </source>
</evidence>
<protein>
    <recommendedName>
        <fullName evidence="5">Heterokaryon incompatibility domain-containing protein</fullName>
    </recommendedName>
</protein>
<dbReference type="EMBL" id="JOKZ01000678">
    <property type="protein sequence ID" value="KKO96953.1"/>
    <property type="molecule type" value="Genomic_DNA"/>
</dbReference>
<evidence type="ECO:0008006" key="5">
    <source>
        <dbReference type="Google" id="ProtNLM"/>
    </source>
</evidence>
<accession>A0A0F9ZV05</accession>
<evidence type="ECO:0000313" key="4">
    <source>
        <dbReference type="Proteomes" id="UP000034112"/>
    </source>
</evidence>
<keyword evidence="2" id="KW-0472">Membrane</keyword>
<proteinExistence type="predicted"/>
<sequence length="1291" mass="146916">MSETPLSESEVSWEQVEQAATKCPLDEYVESCDDNYYDDAKPTVTEDEDDIDATQEYMSGSYPYDPERDDPLRNKDVPEEQIAKGVVDAFLKMPDAARLLPLEKARIITTKILRVSDVVFSEVLPDHTERMIQAQILNHGLGATISKQITNGIAHFSFVKAVALLHHVCIHPASFDIPAKYTMCVRAVNALSHILINPSIKQQGADLVDVLEKTWDISVLFLGATRTRAQLVGDNYLRVEDINFLHAEHYRREVQRAMESTLNEGRICRKRLAHLTREEMPPFIRPRELLDMIKDMDSGKGYHLECKPDFCKPDIDGQQSPKYHAPGCSGSCEMIAPAKESIPLFDSILSSQRRMPAVRAYSYLEKRRWWVPVTRKTVAVSHLWRDGISGTRDGGMNQCLHHLFSQLAQDRGLDSYWIDCATIPEHPRQRRMMIQQINSTFHIAGFTLCMDVRIAKMKLPGTHQEGSEMTRHYDEKFLLAIITSFWHQRAWTLLEGHKSSEIVFFRESGQHFNLKEALSRVLVDEQTKTPLWIRACLAEFEAYMTDGLTPEAAGTLLATREASREGDAELIWRLLTQPYTTRIASDALNSSPWHFSDTADLAFICSNAERSTLPGLCWMPSQTKATAWARKAYGGYRADIVRTTNVYLRGKWYAKHGKSVDIKDIDFESGISHAASAQHLKWKLESKMFEFLFAQPVFLGDQGRPKACDRVIVLTRPCHSHHSFGQNLLEPLWHWETMVKLQDKRQFKSEDVMTLHVGFDHQAHQAPQRTPIMQPLQSRHACLRRQWFRANWLLHEFGFSMTLIFLLTLFVPVAAAVRDAGTDNSGTLSLSYVRLLPPQNVPKFIYEWAALIPLTVYLANGRSDYELAGEVSLRGRLSVSFIPKLWALGGLANLLRLGEAFFDSANNEGEVLKVFDVQHGSVFRCYNSAAASLVAKTAFGRHNVRSDISESDLIEWIRKNRDDLERDFRVARFGGLPGSKFEEICENRKQYGRRQVLNIIHVIRKQPPGQKSAKRSVRGIFLPENWKGTVAVYVEIILATALTALLYIVGCIGSGSLVFIGGISRFCAHNTVIPRPRQYLWNREKYDKGLMLVAVHENAAVWTLYHGDRGLIDSLLNKPMIGHLRPTQFRRFVYTWFRCAEVLQVIAMTFVAGQKGWDSLMLLILIIAVGGFSKLYRYNMHARNWLHREGFEMVPFQCEFSGRTELMAAVQTLSTEKRPLWMDSIIAPVARREVLLQRLGEVDCDEEMGQQSFDALGETDKVWVMSNFVQAKAACTLIEKSLKEIAIPKSV</sequence>
<dbReference type="Proteomes" id="UP000034112">
    <property type="component" value="Unassembled WGS sequence"/>
</dbReference>
<feature type="transmembrane region" description="Helical" evidence="2">
    <location>
        <begin position="1133"/>
        <end position="1153"/>
    </location>
</feature>
<comment type="caution">
    <text evidence="3">The sequence shown here is derived from an EMBL/GenBank/DDBJ whole genome shotgun (WGS) entry which is preliminary data.</text>
</comment>
<dbReference type="PANTHER" id="PTHR39596">
    <property type="match status" value="1"/>
</dbReference>
<dbReference type="OMA" id="CATIPEH"/>
<dbReference type="OrthoDB" id="3527261at2759"/>
<feature type="transmembrane region" description="Helical" evidence="2">
    <location>
        <begin position="1159"/>
        <end position="1176"/>
    </location>
</feature>